<proteinExistence type="predicted"/>
<sequence length="148" mass="17227">MEIQNEKAEQEQQTVPVFAYELLRDIFMPEVLGKHTPDVLYWGGKTIARKFPLMSQEEIISFFQEAAWGDLSLIEQKRNEATFELSGELVSRRLEIKSDISFKLEAGFLAEQLQNQKKVLAEATDELHKRSKTIKILVRWDQKESILE</sequence>
<reference evidence="1 2" key="1">
    <citation type="submission" date="2021-01" db="EMBL/GenBank/DDBJ databases">
        <title>Genomic Encyclopedia of Type Strains, Phase IV (KMG-IV): sequencing the most valuable type-strain genomes for metagenomic binning, comparative biology and taxonomic classification.</title>
        <authorList>
            <person name="Goeker M."/>
        </authorList>
    </citation>
    <scope>NUCLEOTIDE SEQUENCE [LARGE SCALE GENOMIC DNA]</scope>
    <source>
        <strain evidence="1 2">DSM 24834</strain>
    </source>
</reference>
<dbReference type="Pfam" id="PF10702">
    <property type="entry name" value="DUF2507"/>
    <property type="match status" value="1"/>
</dbReference>
<evidence type="ECO:0000313" key="2">
    <source>
        <dbReference type="Proteomes" id="UP001646157"/>
    </source>
</evidence>
<keyword evidence="2" id="KW-1185">Reference proteome</keyword>
<organism evidence="1 2">
    <name type="scientific">Rossellomorea pakistanensis</name>
    <dbReference type="NCBI Taxonomy" id="992288"/>
    <lineage>
        <taxon>Bacteria</taxon>
        <taxon>Bacillati</taxon>
        <taxon>Bacillota</taxon>
        <taxon>Bacilli</taxon>
        <taxon>Bacillales</taxon>
        <taxon>Bacillaceae</taxon>
        <taxon>Rossellomorea</taxon>
    </lineage>
</organism>
<dbReference type="Gene3D" id="3.30.1380.20">
    <property type="entry name" value="Trafficking protein particle complex subunit 3"/>
    <property type="match status" value="1"/>
</dbReference>
<dbReference type="InterPro" id="IPR024096">
    <property type="entry name" value="NO_sig/Golgi_transp_ligand-bd"/>
</dbReference>
<gene>
    <name evidence="1" type="ORF">JOC86_001419</name>
</gene>
<dbReference type="InterPro" id="IPR019642">
    <property type="entry name" value="DUF2507"/>
</dbReference>
<comment type="caution">
    <text evidence="1">The sequence shown here is derived from an EMBL/GenBank/DDBJ whole genome shotgun (WGS) entry which is preliminary data.</text>
</comment>
<accession>A0ABS2NAJ5</accession>
<protein>
    <submittedName>
        <fullName evidence="1">Hydrocarbon binding protein</fullName>
    </submittedName>
</protein>
<dbReference type="SUPFAM" id="SSF111126">
    <property type="entry name" value="Ligand-binding domain in the NO signalling and Golgi transport"/>
    <property type="match status" value="1"/>
</dbReference>
<name>A0ABS2NAJ5_9BACI</name>
<dbReference type="EMBL" id="JAFBDZ010000001">
    <property type="protein sequence ID" value="MBM7584882.1"/>
    <property type="molecule type" value="Genomic_DNA"/>
</dbReference>
<dbReference type="RefSeq" id="WP_239587408.1">
    <property type="nucleotide sequence ID" value="NZ_JAFBDZ010000001.1"/>
</dbReference>
<dbReference type="Proteomes" id="UP001646157">
    <property type="component" value="Unassembled WGS sequence"/>
</dbReference>
<evidence type="ECO:0000313" key="1">
    <source>
        <dbReference type="EMBL" id="MBM7584882.1"/>
    </source>
</evidence>